<evidence type="ECO:0000313" key="2">
    <source>
        <dbReference type="Proteomes" id="UP000789405"/>
    </source>
</evidence>
<dbReference type="AlphaFoldDB" id="A0A9N9NSV3"/>
<gene>
    <name evidence="1" type="ORF">DERYTH_LOCUS17454</name>
</gene>
<feature type="non-terminal residue" evidence="1">
    <location>
        <position position="57"/>
    </location>
</feature>
<evidence type="ECO:0000313" key="1">
    <source>
        <dbReference type="EMBL" id="CAG8757180.1"/>
    </source>
</evidence>
<organism evidence="1 2">
    <name type="scientific">Dentiscutata erythropus</name>
    <dbReference type="NCBI Taxonomy" id="1348616"/>
    <lineage>
        <taxon>Eukaryota</taxon>
        <taxon>Fungi</taxon>
        <taxon>Fungi incertae sedis</taxon>
        <taxon>Mucoromycota</taxon>
        <taxon>Glomeromycotina</taxon>
        <taxon>Glomeromycetes</taxon>
        <taxon>Diversisporales</taxon>
        <taxon>Gigasporaceae</taxon>
        <taxon>Dentiscutata</taxon>
    </lineage>
</organism>
<dbReference type="Proteomes" id="UP000789405">
    <property type="component" value="Unassembled WGS sequence"/>
</dbReference>
<proteinExistence type="predicted"/>
<comment type="caution">
    <text evidence="1">The sequence shown here is derived from an EMBL/GenBank/DDBJ whole genome shotgun (WGS) entry which is preliminary data.</text>
</comment>
<sequence length="57" mass="6657">FGEKNNNVTSEEKKLSDCCKKQNIDQIDKNKIKFKIESCPIENLKKIHTNATSQYRI</sequence>
<accession>A0A9N9NSV3</accession>
<dbReference type="EMBL" id="CAJVPY010016468">
    <property type="protein sequence ID" value="CAG8757180.1"/>
    <property type="molecule type" value="Genomic_DNA"/>
</dbReference>
<name>A0A9N9NSV3_9GLOM</name>
<protein>
    <submittedName>
        <fullName evidence="1">16373_t:CDS:1</fullName>
    </submittedName>
</protein>
<keyword evidence="2" id="KW-1185">Reference proteome</keyword>
<reference evidence="1" key="1">
    <citation type="submission" date="2021-06" db="EMBL/GenBank/DDBJ databases">
        <authorList>
            <person name="Kallberg Y."/>
            <person name="Tangrot J."/>
            <person name="Rosling A."/>
        </authorList>
    </citation>
    <scope>NUCLEOTIDE SEQUENCE</scope>
    <source>
        <strain evidence="1">MA453B</strain>
    </source>
</reference>